<dbReference type="InterPro" id="IPR038050">
    <property type="entry name" value="Neuro_actylchol_rec"/>
</dbReference>
<evidence type="ECO:0000313" key="9">
    <source>
        <dbReference type="EMBL" id="KAK3105601.1"/>
    </source>
</evidence>
<keyword evidence="2 5" id="KW-0812">Transmembrane</keyword>
<dbReference type="Gene3D" id="1.20.58.390">
    <property type="entry name" value="Neurotransmitter-gated ion-channel transmembrane domain"/>
    <property type="match status" value="1"/>
</dbReference>
<dbReference type="InterPro" id="IPR006201">
    <property type="entry name" value="Neur_channel"/>
</dbReference>
<dbReference type="InterPro" id="IPR036719">
    <property type="entry name" value="Neuro-gated_channel_TM_sf"/>
</dbReference>
<evidence type="ECO:0000259" key="7">
    <source>
        <dbReference type="Pfam" id="PF02931"/>
    </source>
</evidence>
<evidence type="ECO:0000259" key="8">
    <source>
        <dbReference type="Pfam" id="PF02932"/>
    </source>
</evidence>
<dbReference type="FunFam" id="2.70.170.10:FF:000028">
    <property type="entry name" value="AcetylCholine Receptor"/>
    <property type="match status" value="1"/>
</dbReference>
<evidence type="ECO:0000256" key="5">
    <source>
        <dbReference type="SAM" id="Phobius"/>
    </source>
</evidence>
<evidence type="ECO:0000256" key="4">
    <source>
        <dbReference type="ARBA" id="ARBA00023136"/>
    </source>
</evidence>
<gene>
    <name evidence="9" type="ORF">FSP39_001496</name>
</gene>
<keyword evidence="10" id="KW-1185">Reference proteome</keyword>
<dbReference type="EMBL" id="VSWD01000003">
    <property type="protein sequence ID" value="KAK3105601.1"/>
    <property type="molecule type" value="Genomic_DNA"/>
</dbReference>
<dbReference type="CDD" id="cd18989">
    <property type="entry name" value="LGIC_ECD_cation"/>
    <property type="match status" value="1"/>
</dbReference>
<dbReference type="GO" id="GO:0005230">
    <property type="term" value="F:extracellular ligand-gated monoatomic ion channel activity"/>
    <property type="evidence" value="ECO:0007669"/>
    <property type="project" value="InterPro"/>
</dbReference>
<keyword evidence="6" id="KW-0732">Signal</keyword>
<feature type="transmembrane region" description="Helical" evidence="5">
    <location>
        <begin position="394"/>
        <end position="414"/>
    </location>
</feature>
<sequence>MDKGHLLLLLILPLSLEGLHDHTHELFTHKFADYRKELRPVLNHSDVVNVRVTLSILTINDFDEISGTITLTVMFNSLWQDERFVWDPKKYGGVKSLTLPQDSVWLPEMVLTTAADETVHISTKGNFKVRVENSGAMSWWRIGMIKSACVADITFFPFDVQQCYIVLSPFGYQTQEVYVESTIDKISFDHFTENGLWRVINSSVRIVTLPMAVDEGYTLDDRVCFVNYTLTIKRKPLYVMVSVVTPIFLLALINPGVFIMPIESGERVSFAITALLSFAVFESMVGDYQPKASDPMSVLSYFLAIMLLNSTMIAISTILTLSMYHKDDSQPLPKPLQKMMSCLQKKDNIVFPAEPVLNKPTQKTHAPRVKYFKAEITPGSDSWQKATQLCDKVLLWYFLSFSVVLCLVFVGFILNGGLNDTT</sequence>
<dbReference type="CDD" id="cd19051">
    <property type="entry name" value="LGIC_TM_cation"/>
    <property type="match status" value="1"/>
</dbReference>
<feature type="domain" description="Neurotransmitter-gated ion-channel ligand-binding" evidence="7">
    <location>
        <begin position="25"/>
        <end position="236"/>
    </location>
</feature>
<proteinExistence type="predicted"/>
<organism evidence="9 10">
    <name type="scientific">Pinctada imbricata</name>
    <name type="common">Atlantic pearl-oyster</name>
    <name type="synonym">Pinctada martensii</name>
    <dbReference type="NCBI Taxonomy" id="66713"/>
    <lineage>
        <taxon>Eukaryota</taxon>
        <taxon>Metazoa</taxon>
        <taxon>Spiralia</taxon>
        <taxon>Lophotrochozoa</taxon>
        <taxon>Mollusca</taxon>
        <taxon>Bivalvia</taxon>
        <taxon>Autobranchia</taxon>
        <taxon>Pteriomorphia</taxon>
        <taxon>Pterioida</taxon>
        <taxon>Pterioidea</taxon>
        <taxon>Pteriidae</taxon>
        <taxon>Pinctada</taxon>
    </lineage>
</organism>
<dbReference type="SUPFAM" id="SSF90112">
    <property type="entry name" value="Neurotransmitter-gated ion-channel transmembrane pore"/>
    <property type="match status" value="1"/>
</dbReference>
<evidence type="ECO:0000256" key="6">
    <source>
        <dbReference type="SAM" id="SignalP"/>
    </source>
</evidence>
<evidence type="ECO:0000256" key="2">
    <source>
        <dbReference type="ARBA" id="ARBA00022692"/>
    </source>
</evidence>
<feature type="signal peptide" evidence="6">
    <location>
        <begin position="1"/>
        <end position="18"/>
    </location>
</feature>
<dbReference type="SUPFAM" id="SSF63712">
    <property type="entry name" value="Nicotinic receptor ligand binding domain-like"/>
    <property type="match status" value="1"/>
</dbReference>
<keyword evidence="4 5" id="KW-0472">Membrane</keyword>
<dbReference type="Pfam" id="PF02932">
    <property type="entry name" value="Neur_chan_memb"/>
    <property type="match status" value="1"/>
</dbReference>
<dbReference type="InterPro" id="IPR006202">
    <property type="entry name" value="Neur_chan_lig-bd"/>
</dbReference>
<dbReference type="GO" id="GO:0016020">
    <property type="term" value="C:membrane"/>
    <property type="evidence" value="ECO:0007669"/>
    <property type="project" value="UniProtKB-SubCell"/>
</dbReference>
<dbReference type="InterPro" id="IPR036734">
    <property type="entry name" value="Neur_chan_lig-bd_sf"/>
</dbReference>
<comment type="caution">
    <text evidence="9">The sequence shown here is derived from an EMBL/GenBank/DDBJ whole genome shotgun (WGS) entry which is preliminary data.</text>
</comment>
<dbReference type="Gene3D" id="2.70.170.10">
    <property type="entry name" value="Neurotransmitter-gated ion-channel ligand-binding domain"/>
    <property type="match status" value="1"/>
</dbReference>
<dbReference type="InterPro" id="IPR006029">
    <property type="entry name" value="Neurotrans-gated_channel_TM"/>
</dbReference>
<feature type="domain" description="Neurotransmitter-gated ion-channel transmembrane" evidence="8">
    <location>
        <begin position="248"/>
        <end position="363"/>
    </location>
</feature>
<dbReference type="Proteomes" id="UP001186944">
    <property type="component" value="Unassembled WGS sequence"/>
</dbReference>
<comment type="subcellular location">
    <subcellularLocation>
        <location evidence="1">Membrane</location>
        <topology evidence="1">Multi-pass membrane protein</topology>
    </subcellularLocation>
</comment>
<dbReference type="GO" id="GO:0004888">
    <property type="term" value="F:transmembrane signaling receptor activity"/>
    <property type="evidence" value="ECO:0007669"/>
    <property type="project" value="InterPro"/>
</dbReference>
<dbReference type="AlphaFoldDB" id="A0AA88YIL4"/>
<feature type="transmembrane region" description="Helical" evidence="5">
    <location>
        <begin position="237"/>
        <end position="261"/>
    </location>
</feature>
<reference evidence="9" key="1">
    <citation type="submission" date="2019-08" db="EMBL/GenBank/DDBJ databases">
        <title>The improved chromosome-level genome for the pearl oyster Pinctada fucata martensii using PacBio sequencing and Hi-C.</title>
        <authorList>
            <person name="Zheng Z."/>
        </authorList>
    </citation>
    <scope>NUCLEOTIDE SEQUENCE</scope>
    <source>
        <strain evidence="9">ZZ-2019</strain>
        <tissue evidence="9">Adductor muscle</tissue>
    </source>
</reference>
<name>A0AA88YIL4_PINIB</name>
<feature type="transmembrane region" description="Helical" evidence="5">
    <location>
        <begin position="268"/>
        <end position="286"/>
    </location>
</feature>
<dbReference type="PANTHER" id="PTHR18945">
    <property type="entry name" value="NEUROTRANSMITTER GATED ION CHANNEL"/>
    <property type="match status" value="1"/>
</dbReference>
<evidence type="ECO:0000256" key="3">
    <source>
        <dbReference type="ARBA" id="ARBA00022989"/>
    </source>
</evidence>
<feature type="chain" id="PRO_5041740018" evidence="6">
    <location>
        <begin position="19"/>
        <end position="422"/>
    </location>
</feature>
<keyword evidence="3 5" id="KW-1133">Transmembrane helix</keyword>
<protein>
    <submittedName>
        <fullName evidence="9">Uncharacterized protein</fullName>
    </submittedName>
</protein>
<evidence type="ECO:0000313" key="10">
    <source>
        <dbReference type="Proteomes" id="UP001186944"/>
    </source>
</evidence>
<accession>A0AA88YIL4</accession>
<evidence type="ECO:0000256" key="1">
    <source>
        <dbReference type="ARBA" id="ARBA00004141"/>
    </source>
</evidence>
<dbReference type="Pfam" id="PF02931">
    <property type="entry name" value="Neur_chan_LBD"/>
    <property type="match status" value="1"/>
</dbReference>
<dbReference type="PRINTS" id="PR00252">
    <property type="entry name" value="NRIONCHANNEL"/>
</dbReference>
<feature type="transmembrane region" description="Helical" evidence="5">
    <location>
        <begin position="298"/>
        <end position="324"/>
    </location>
</feature>